<accession>A0ABP3BFH4</accession>
<dbReference type="InterPro" id="IPR050351">
    <property type="entry name" value="BphY/WalK/GraS-like"/>
</dbReference>
<dbReference type="CDD" id="cd00075">
    <property type="entry name" value="HATPase"/>
    <property type="match status" value="1"/>
</dbReference>
<dbReference type="Gene3D" id="1.10.287.130">
    <property type="match status" value="1"/>
</dbReference>
<dbReference type="Pfam" id="PF02518">
    <property type="entry name" value="HATPase_c"/>
    <property type="match status" value="1"/>
</dbReference>
<comment type="catalytic activity">
    <reaction evidence="1">
        <text>ATP + protein L-histidine = ADP + protein N-phospho-L-histidine.</text>
        <dbReference type="EC" id="2.7.13.3"/>
    </reaction>
</comment>
<keyword evidence="10" id="KW-1185">Reference proteome</keyword>
<dbReference type="InterPro" id="IPR036890">
    <property type="entry name" value="HATPase_C_sf"/>
</dbReference>
<dbReference type="PROSITE" id="PS50109">
    <property type="entry name" value="HIS_KIN"/>
    <property type="match status" value="1"/>
</dbReference>
<reference evidence="9" key="1">
    <citation type="submission" date="2013-07" db="EMBL/GenBank/DDBJ databases">
        <authorList>
            <consortium name="DOE Joint Genome Institute"/>
            <person name="Anderson I."/>
            <person name="Huntemann M."/>
            <person name="Han J."/>
            <person name="Chen A."/>
            <person name="Kyrpides N."/>
            <person name="Mavromatis K."/>
            <person name="Markowitz V."/>
            <person name="Palaniappan K."/>
            <person name="Ivanova N."/>
            <person name="Schaumberg A."/>
            <person name="Pati A."/>
            <person name="Liolios K."/>
            <person name="Nordberg H.P."/>
            <person name="Cantor M.N."/>
            <person name="Hua S.X."/>
            <person name="Woyke T."/>
        </authorList>
    </citation>
    <scope>NUCLEOTIDE SEQUENCE [LARGE SCALE GENOMIC DNA]</scope>
    <source>
        <strain evidence="9">DSM 17970</strain>
    </source>
</reference>
<feature type="transmembrane region" description="Helical" evidence="7">
    <location>
        <begin position="168"/>
        <end position="187"/>
    </location>
</feature>
<evidence type="ECO:0000256" key="1">
    <source>
        <dbReference type="ARBA" id="ARBA00000085"/>
    </source>
</evidence>
<dbReference type="CDD" id="cd00082">
    <property type="entry name" value="HisKA"/>
    <property type="match status" value="1"/>
</dbReference>
<keyword evidence="7" id="KW-1133">Transmembrane helix</keyword>
<dbReference type="EC" id="2.7.13.3" evidence="2"/>
<proteinExistence type="predicted"/>
<dbReference type="InterPro" id="IPR003594">
    <property type="entry name" value="HATPase_dom"/>
</dbReference>
<evidence type="ECO:0000313" key="9">
    <source>
        <dbReference type="EMBL" id="EXG77719.1"/>
    </source>
</evidence>
<dbReference type="PRINTS" id="PR00344">
    <property type="entry name" value="BCTRLSENSOR"/>
</dbReference>
<gene>
    <name evidence="9" type="ORF">XylorDRAFT_0063</name>
</gene>
<dbReference type="SMART" id="SM00388">
    <property type="entry name" value="HisKA"/>
    <property type="match status" value="1"/>
</dbReference>
<keyword evidence="6" id="KW-0902">Two-component regulatory system</keyword>
<evidence type="ECO:0000259" key="8">
    <source>
        <dbReference type="PROSITE" id="PS50109"/>
    </source>
</evidence>
<dbReference type="InterPro" id="IPR036097">
    <property type="entry name" value="HisK_dim/P_sf"/>
</dbReference>
<dbReference type="InterPro" id="IPR003661">
    <property type="entry name" value="HisK_dim/P_dom"/>
</dbReference>
<evidence type="ECO:0000256" key="3">
    <source>
        <dbReference type="ARBA" id="ARBA00022553"/>
    </source>
</evidence>
<evidence type="ECO:0000256" key="2">
    <source>
        <dbReference type="ARBA" id="ARBA00012438"/>
    </source>
</evidence>
<evidence type="ECO:0000256" key="6">
    <source>
        <dbReference type="ARBA" id="ARBA00023012"/>
    </source>
</evidence>
<keyword evidence="7" id="KW-0812">Transmembrane</keyword>
<protein>
    <recommendedName>
        <fullName evidence="2">histidine kinase</fullName>
        <ecNumber evidence="2">2.7.13.3</ecNumber>
    </recommendedName>
</protein>
<keyword evidence="7" id="KW-0472">Membrane</keyword>
<dbReference type="PANTHER" id="PTHR45453">
    <property type="entry name" value="PHOSPHATE REGULON SENSOR PROTEIN PHOR"/>
    <property type="match status" value="1"/>
</dbReference>
<organism evidence="9 10">
    <name type="scientific">Xylanibacter oryzae DSM 17970</name>
    <dbReference type="NCBI Taxonomy" id="915438"/>
    <lineage>
        <taxon>Bacteria</taxon>
        <taxon>Pseudomonadati</taxon>
        <taxon>Bacteroidota</taxon>
        <taxon>Bacteroidia</taxon>
        <taxon>Bacteroidales</taxon>
        <taxon>Prevotellaceae</taxon>
        <taxon>Xylanibacter</taxon>
    </lineage>
</organism>
<keyword evidence="3" id="KW-0597">Phosphoprotein</keyword>
<dbReference type="Pfam" id="PF00512">
    <property type="entry name" value="HisKA"/>
    <property type="match status" value="1"/>
</dbReference>
<comment type="caution">
    <text evidence="9">The sequence shown here is derived from an EMBL/GenBank/DDBJ whole genome shotgun (WGS) entry which is preliminary data.</text>
</comment>
<keyword evidence="5 9" id="KW-0418">Kinase</keyword>
<dbReference type="PANTHER" id="PTHR45453:SF1">
    <property type="entry name" value="PHOSPHATE REGULON SENSOR PROTEIN PHOR"/>
    <property type="match status" value="1"/>
</dbReference>
<dbReference type="InterPro" id="IPR005467">
    <property type="entry name" value="His_kinase_dom"/>
</dbReference>
<dbReference type="RefSeq" id="WP_036875921.1">
    <property type="nucleotide sequence ID" value="NZ_KK073873.1"/>
</dbReference>
<evidence type="ECO:0000256" key="7">
    <source>
        <dbReference type="SAM" id="Phobius"/>
    </source>
</evidence>
<dbReference type="SUPFAM" id="SSF55874">
    <property type="entry name" value="ATPase domain of HSP90 chaperone/DNA topoisomerase II/histidine kinase"/>
    <property type="match status" value="1"/>
</dbReference>
<dbReference type="EMBL" id="JFBS01000001">
    <property type="protein sequence ID" value="EXG77719.1"/>
    <property type="molecule type" value="Genomic_DNA"/>
</dbReference>
<evidence type="ECO:0000256" key="5">
    <source>
        <dbReference type="ARBA" id="ARBA00022777"/>
    </source>
</evidence>
<dbReference type="Proteomes" id="UP000243438">
    <property type="component" value="Unassembled WGS sequence"/>
</dbReference>
<dbReference type="GO" id="GO:0016301">
    <property type="term" value="F:kinase activity"/>
    <property type="evidence" value="ECO:0007669"/>
    <property type="project" value="UniProtKB-KW"/>
</dbReference>
<keyword evidence="4" id="KW-0808">Transferase</keyword>
<evidence type="ECO:0000256" key="4">
    <source>
        <dbReference type="ARBA" id="ARBA00022679"/>
    </source>
</evidence>
<dbReference type="SMART" id="SM00387">
    <property type="entry name" value="HATPase_c"/>
    <property type="match status" value="1"/>
</dbReference>
<name>A0ABP3BFH4_9BACT</name>
<feature type="transmembrane region" description="Helical" evidence="7">
    <location>
        <begin position="12"/>
        <end position="31"/>
    </location>
</feature>
<sequence length="469" mass="54163">MERISVGHKLYLSVLPLFLLFAVLFIVFQQYRERAFKISTLNMELQNYNYRLEDVLHYNGNHNENTINKFVQRNHMHGLRVTLIDQRGKVFYDNIRKDYSNIQNHSNRQEIRQALANGTGYDINRNSMTLKGDFFYSATYFPQDKFIIRSALPYNNNLSKSLQADQHYIWFTLIVVITLTLILYRFVQRLGRNVTKLRIFASRAEHNESIDTEDLVEFSADELGEIAEKIIKIYKQLQKTKEEQTILKRQLTQNIAHELKTPVASIEGYLETILDNPKITSETKQQFLERCYSQSKRLSSLLHDISTLNRLDDAPHMIDFEPVNISNIVENIKKDTAIEIAKRNMTFSYELPQDLIVNGNASLLYSIFRNLTDNAIAYAGDGTKINITAKENGPFWEFNFYDNGIGVGAEHLSRLFERFYRIDKGRSRKAGGTGLGLAIVKNAVIIHKGNITASNMEKGGLKFTFSIKK</sequence>
<dbReference type="SUPFAM" id="SSF47384">
    <property type="entry name" value="Homodimeric domain of signal transducing histidine kinase"/>
    <property type="match status" value="1"/>
</dbReference>
<dbReference type="InterPro" id="IPR004358">
    <property type="entry name" value="Sig_transdc_His_kin-like_C"/>
</dbReference>
<feature type="domain" description="Histidine kinase" evidence="8">
    <location>
        <begin position="254"/>
        <end position="469"/>
    </location>
</feature>
<evidence type="ECO:0000313" key="10">
    <source>
        <dbReference type="Proteomes" id="UP000243438"/>
    </source>
</evidence>
<dbReference type="Gene3D" id="3.30.565.10">
    <property type="entry name" value="Histidine kinase-like ATPase, C-terminal domain"/>
    <property type="match status" value="1"/>
</dbReference>